<feature type="region of interest" description="Disordered" evidence="1">
    <location>
        <begin position="115"/>
        <end position="231"/>
    </location>
</feature>
<sequence>MARIHPLGTAHPYRLCMSKHRRPTDEKPCLSRTTSLPSPQRNSPGRNSELSATRLSVKLRRYSRPWCRLARSKVHQELSAHSAVSLKPTHSHHFALRINFNKSISIINMSEPRRKAKLDLDKSSRAQERTPASESRAAKHRHETAREKARQGQAVRSGSPSLNRSAARALSRSFESSTPRLGSDEDRYSPQTLSEPVYQGSYARSPLPLSGSEEKLADQDEVNSWPSESEDAEATEVAVTSGRVLVSPSHPCETLRYCRHLTPSRGFAFRNSTMSSSIERRNAVLGVQVRVAMSSIPPSRAQLGLAISSTKERRRDGWRKFDCV</sequence>
<proteinExistence type="predicted"/>
<dbReference type="InParanoid" id="A0A316VZH9"/>
<gene>
    <name evidence="2" type="ORF">IE81DRAFT_201085</name>
</gene>
<evidence type="ECO:0000313" key="2">
    <source>
        <dbReference type="EMBL" id="PWN40895.1"/>
    </source>
</evidence>
<evidence type="ECO:0000256" key="1">
    <source>
        <dbReference type="SAM" id="MobiDB-lite"/>
    </source>
</evidence>
<feature type="compositionally biased region" description="Basic and acidic residues" evidence="1">
    <location>
        <begin position="115"/>
        <end position="128"/>
    </location>
</feature>
<keyword evidence="3" id="KW-1185">Reference proteome</keyword>
<reference evidence="2 3" key="1">
    <citation type="journal article" date="2018" name="Mol. Biol. Evol.">
        <title>Broad Genomic Sampling Reveals a Smut Pathogenic Ancestry of the Fungal Clade Ustilaginomycotina.</title>
        <authorList>
            <person name="Kijpornyongpan T."/>
            <person name="Mondo S.J."/>
            <person name="Barry K."/>
            <person name="Sandor L."/>
            <person name="Lee J."/>
            <person name="Lipzen A."/>
            <person name="Pangilinan J."/>
            <person name="LaButti K."/>
            <person name="Hainaut M."/>
            <person name="Henrissat B."/>
            <person name="Grigoriev I.V."/>
            <person name="Spatafora J.W."/>
            <person name="Aime M.C."/>
        </authorList>
    </citation>
    <scope>NUCLEOTIDE SEQUENCE [LARGE SCALE GENOMIC DNA]</scope>
    <source>
        <strain evidence="2 3">MCA 4658</strain>
    </source>
</reference>
<dbReference type="RefSeq" id="XP_025368055.1">
    <property type="nucleotide sequence ID" value="XM_025510882.1"/>
</dbReference>
<dbReference type="AlphaFoldDB" id="A0A316VZH9"/>
<feature type="compositionally biased region" description="Polar residues" evidence="1">
    <location>
        <begin position="154"/>
        <end position="164"/>
    </location>
</feature>
<organism evidence="2 3">
    <name type="scientific">Ceraceosorus guamensis</name>
    <dbReference type="NCBI Taxonomy" id="1522189"/>
    <lineage>
        <taxon>Eukaryota</taxon>
        <taxon>Fungi</taxon>
        <taxon>Dikarya</taxon>
        <taxon>Basidiomycota</taxon>
        <taxon>Ustilaginomycotina</taxon>
        <taxon>Exobasidiomycetes</taxon>
        <taxon>Ceraceosorales</taxon>
        <taxon>Ceraceosoraceae</taxon>
        <taxon>Ceraceosorus</taxon>
    </lineage>
</organism>
<evidence type="ECO:0000313" key="3">
    <source>
        <dbReference type="Proteomes" id="UP000245783"/>
    </source>
</evidence>
<dbReference type="GeneID" id="37032752"/>
<accession>A0A316VZH9</accession>
<protein>
    <submittedName>
        <fullName evidence="2">Uncharacterized protein</fullName>
    </submittedName>
</protein>
<dbReference type="EMBL" id="KZ819404">
    <property type="protein sequence ID" value="PWN40895.1"/>
    <property type="molecule type" value="Genomic_DNA"/>
</dbReference>
<dbReference type="Proteomes" id="UP000245783">
    <property type="component" value="Unassembled WGS sequence"/>
</dbReference>
<feature type="compositionally biased region" description="Polar residues" evidence="1">
    <location>
        <begin position="31"/>
        <end position="50"/>
    </location>
</feature>
<name>A0A316VZH9_9BASI</name>
<dbReference type="OrthoDB" id="10660780at2759"/>
<feature type="region of interest" description="Disordered" evidence="1">
    <location>
        <begin position="15"/>
        <end position="50"/>
    </location>
</feature>